<evidence type="ECO:0000256" key="2">
    <source>
        <dbReference type="ARBA" id="ARBA00023157"/>
    </source>
</evidence>
<dbReference type="Ensembl" id="ENSCLMT00005029882.1">
    <property type="protein sequence ID" value="ENSCLMP00005028617.1"/>
    <property type="gene ID" value="ENSCLMG00005013959.1"/>
</dbReference>
<evidence type="ECO:0000313" key="5">
    <source>
        <dbReference type="Proteomes" id="UP000694565"/>
    </source>
</evidence>
<dbReference type="GO" id="GO:0005886">
    <property type="term" value="C:plasma membrane"/>
    <property type="evidence" value="ECO:0007669"/>
    <property type="project" value="TreeGrafter"/>
</dbReference>
<dbReference type="SMART" id="SM00008">
    <property type="entry name" value="HormR"/>
    <property type="match status" value="1"/>
</dbReference>
<organism evidence="4 5">
    <name type="scientific">Cyclopterus lumpus</name>
    <name type="common">Lumpsucker</name>
    <dbReference type="NCBI Taxonomy" id="8103"/>
    <lineage>
        <taxon>Eukaryota</taxon>
        <taxon>Metazoa</taxon>
        <taxon>Chordata</taxon>
        <taxon>Craniata</taxon>
        <taxon>Vertebrata</taxon>
        <taxon>Euteleostomi</taxon>
        <taxon>Actinopterygii</taxon>
        <taxon>Neopterygii</taxon>
        <taxon>Teleostei</taxon>
        <taxon>Neoteleostei</taxon>
        <taxon>Acanthomorphata</taxon>
        <taxon>Eupercaria</taxon>
        <taxon>Perciformes</taxon>
        <taxon>Cottioidei</taxon>
        <taxon>Cottales</taxon>
        <taxon>Cyclopteridae</taxon>
        <taxon>Cyclopterus</taxon>
    </lineage>
</organism>
<dbReference type="PROSITE" id="PS00649">
    <property type="entry name" value="G_PROTEIN_RECEP_F2_1"/>
    <property type="match status" value="1"/>
</dbReference>
<keyword evidence="2" id="KW-1015">Disulfide bond</keyword>
<evidence type="ECO:0000313" key="4">
    <source>
        <dbReference type="Ensembl" id="ENSCLMP00005028617.1"/>
    </source>
</evidence>
<proteinExistence type="predicted"/>
<dbReference type="Proteomes" id="UP000694565">
    <property type="component" value="Unplaced"/>
</dbReference>
<dbReference type="PANTHER" id="PTHR45620">
    <property type="entry name" value="PDF RECEPTOR-LIKE PROTEIN-RELATED"/>
    <property type="match status" value="1"/>
</dbReference>
<evidence type="ECO:0000259" key="3">
    <source>
        <dbReference type="PROSITE" id="PS50227"/>
    </source>
</evidence>
<dbReference type="PRINTS" id="PR01350">
    <property type="entry name" value="CTRFAMILY"/>
</dbReference>
<keyword evidence="1" id="KW-0732">Signal</keyword>
<dbReference type="InterPro" id="IPR036445">
    <property type="entry name" value="GPCR_2_extracell_dom_sf"/>
</dbReference>
<reference evidence="4" key="2">
    <citation type="submission" date="2025-09" db="UniProtKB">
        <authorList>
            <consortium name="Ensembl"/>
        </authorList>
    </citation>
    <scope>IDENTIFICATION</scope>
</reference>
<dbReference type="InterPro" id="IPR017983">
    <property type="entry name" value="GPCR_2_secretin-like_CS"/>
</dbReference>
<name>A0A8C2ZL08_CYCLU</name>
<dbReference type="GeneTree" id="ENSGT00940000155380"/>
<dbReference type="PROSITE" id="PS50227">
    <property type="entry name" value="G_PROTEIN_RECEP_F2_3"/>
    <property type="match status" value="1"/>
</dbReference>
<reference evidence="4" key="1">
    <citation type="submission" date="2025-08" db="UniProtKB">
        <authorList>
            <consortium name="Ensembl"/>
        </authorList>
    </citation>
    <scope>IDENTIFICATION</scope>
</reference>
<feature type="domain" description="G-protein coupled receptors family 2 profile 1" evidence="3">
    <location>
        <begin position="11"/>
        <end position="95"/>
    </location>
</feature>
<evidence type="ECO:0000256" key="1">
    <source>
        <dbReference type="ARBA" id="ARBA00022729"/>
    </source>
</evidence>
<protein>
    <recommendedName>
        <fullName evidence="3">G-protein coupled receptors family 2 profile 1 domain-containing protein</fullName>
    </recommendedName>
</protein>
<dbReference type="AlphaFoldDB" id="A0A8C2ZL08"/>
<keyword evidence="5" id="KW-1185">Reference proteome</keyword>
<dbReference type="PANTHER" id="PTHR45620:SF8">
    <property type="entry name" value="CALCITONIN RECEPTOR"/>
    <property type="match status" value="1"/>
</dbReference>
<dbReference type="InterPro" id="IPR003287">
    <property type="entry name" value="GPCR_2_calcitonin_rcpt_fam"/>
</dbReference>
<sequence>VKLKMLENEYTCLQKIIRDPPFNKSELHCSRSWDGLLCWDDTPAGTFASQNCPDYLFDFDPTEKATKYCGEDGQWFHHPRSNTTWTNYTLCAVNTKERLKVMYPDVLS</sequence>
<dbReference type="InterPro" id="IPR050332">
    <property type="entry name" value="GPCR_2"/>
</dbReference>
<dbReference type="InterPro" id="IPR001879">
    <property type="entry name" value="GPCR_2_extracellular_dom"/>
</dbReference>
<dbReference type="SUPFAM" id="SSF111418">
    <property type="entry name" value="Hormone receptor domain"/>
    <property type="match status" value="1"/>
</dbReference>
<accession>A0A8C2ZL08</accession>
<dbReference type="GO" id="GO:0004948">
    <property type="term" value="F:calcitonin receptor activity"/>
    <property type="evidence" value="ECO:0007669"/>
    <property type="project" value="InterPro"/>
</dbReference>
<dbReference type="Pfam" id="PF02793">
    <property type="entry name" value="HRM"/>
    <property type="match status" value="1"/>
</dbReference>
<dbReference type="GO" id="GO:0007204">
    <property type="term" value="P:positive regulation of cytosolic calcium ion concentration"/>
    <property type="evidence" value="ECO:0007669"/>
    <property type="project" value="TreeGrafter"/>
</dbReference>
<dbReference type="Gene3D" id="4.10.1240.10">
    <property type="entry name" value="GPCR, family 2, extracellular hormone receptor domain"/>
    <property type="match status" value="1"/>
</dbReference>
<dbReference type="GO" id="GO:0030424">
    <property type="term" value="C:axon"/>
    <property type="evidence" value="ECO:0007669"/>
    <property type="project" value="TreeGrafter"/>
</dbReference>
<dbReference type="GO" id="GO:0007189">
    <property type="term" value="P:adenylate cyclase-activating G protein-coupled receptor signaling pathway"/>
    <property type="evidence" value="ECO:0007669"/>
    <property type="project" value="TreeGrafter"/>
</dbReference>